<dbReference type="Proteomes" id="UP001489004">
    <property type="component" value="Unassembled WGS sequence"/>
</dbReference>
<protein>
    <recommendedName>
        <fullName evidence="7">BZIP domain-containing protein</fullName>
    </recommendedName>
</protein>
<evidence type="ECO:0000259" key="7">
    <source>
        <dbReference type="PROSITE" id="PS50217"/>
    </source>
</evidence>
<evidence type="ECO:0000256" key="2">
    <source>
        <dbReference type="ARBA" id="ARBA00023015"/>
    </source>
</evidence>
<evidence type="ECO:0000256" key="3">
    <source>
        <dbReference type="ARBA" id="ARBA00023125"/>
    </source>
</evidence>
<dbReference type="GO" id="GO:0005634">
    <property type="term" value="C:nucleus"/>
    <property type="evidence" value="ECO:0007669"/>
    <property type="project" value="UniProtKB-SubCell"/>
</dbReference>
<feature type="compositionally biased region" description="Pro residues" evidence="6">
    <location>
        <begin position="27"/>
        <end position="37"/>
    </location>
</feature>
<feature type="region of interest" description="Disordered" evidence="6">
    <location>
        <begin position="1"/>
        <end position="114"/>
    </location>
</feature>
<evidence type="ECO:0000256" key="1">
    <source>
        <dbReference type="ARBA" id="ARBA00004123"/>
    </source>
</evidence>
<dbReference type="SMART" id="SM00338">
    <property type="entry name" value="BRLZ"/>
    <property type="match status" value="1"/>
</dbReference>
<keyword evidence="4" id="KW-0804">Transcription</keyword>
<keyword evidence="2" id="KW-0805">Transcription regulation</keyword>
<dbReference type="EMBL" id="JALJOR010000002">
    <property type="protein sequence ID" value="KAK9823315.1"/>
    <property type="molecule type" value="Genomic_DNA"/>
</dbReference>
<comment type="caution">
    <text evidence="8">The sequence shown here is derived from an EMBL/GenBank/DDBJ whole genome shotgun (WGS) entry which is preliminary data.</text>
</comment>
<dbReference type="Pfam" id="PF00170">
    <property type="entry name" value="bZIP_1"/>
    <property type="match status" value="1"/>
</dbReference>
<evidence type="ECO:0000256" key="6">
    <source>
        <dbReference type="SAM" id="MobiDB-lite"/>
    </source>
</evidence>
<proteinExistence type="predicted"/>
<feature type="domain" description="BZIP" evidence="7">
    <location>
        <begin position="75"/>
        <end position="138"/>
    </location>
</feature>
<dbReference type="Gene3D" id="1.20.5.170">
    <property type="match status" value="1"/>
</dbReference>
<evidence type="ECO:0000256" key="4">
    <source>
        <dbReference type="ARBA" id="ARBA00023163"/>
    </source>
</evidence>
<name>A0AAW1QPB0_9CHLO</name>
<keyword evidence="9" id="KW-1185">Reference proteome</keyword>
<dbReference type="FunFam" id="1.20.5.170:FF:000020">
    <property type="entry name" value="BZIP transcription factor"/>
    <property type="match status" value="1"/>
</dbReference>
<feature type="compositionally biased region" description="Basic and acidic residues" evidence="6">
    <location>
        <begin position="147"/>
        <end position="156"/>
    </location>
</feature>
<keyword evidence="3" id="KW-0238">DNA-binding</keyword>
<feature type="region of interest" description="Disordered" evidence="6">
    <location>
        <begin position="147"/>
        <end position="199"/>
    </location>
</feature>
<dbReference type="InterPro" id="IPR046347">
    <property type="entry name" value="bZIP_sf"/>
</dbReference>
<sequence length="199" mass="22388">MSPPPAKAPATSAAEVAARQGLGQLPSVPPLHQPAPQPVKQQPQAHSRRAAEPAEAKPKQERPVLEIKEGATKAEIRRARRMLSNRESARRSRRRKQEHLSTLEEQVNEVTREKEELLDKLDKAEEEAEKFEADNKVLKRRVEELEQEVESLRSQRGEVGSKMPRSPSMQRTASLEPLKKRAHTANGLSVKQEEANGRQ</sequence>
<organism evidence="8 9">
    <name type="scientific">[Myrmecia] bisecta</name>
    <dbReference type="NCBI Taxonomy" id="41462"/>
    <lineage>
        <taxon>Eukaryota</taxon>
        <taxon>Viridiplantae</taxon>
        <taxon>Chlorophyta</taxon>
        <taxon>core chlorophytes</taxon>
        <taxon>Trebouxiophyceae</taxon>
        <taxon>Trebouxiales</taxon>
        <taxon>Trebouxiaceae</taxon>
        <taxon>Myrmecia</taxon>
    </lineage>
</organism>
<dbReference type="PROSITE" id="PS50217">
    <property type="entry name" value="BZIP"/>
    <property type="match status" value="1"/>
</dbReference>
<dbReference type="GO" id="GO:0003677">
    <property type="term" value="F:DNA binding"/>
    <property type="evidence" value="ECO:0007669"/>
    <property type="project" value="UniProtKB-KW"/>
</dbReference>
<dbReference type="InterPro" id="IPR004827">
    <property type="entry name" value="bZIP"/>
</dbReference>
<dbReference type="PROSITE" id="PS00036">
    <property type="entry name" value="BZIP_BASIC"/>
    <property type="match status" value="1"/>
</dbReference>
<feature type="compositionally biased region" description="Basic and acidic residues" evidence="6">
    <location>
        <begin position="49"/>
        <end position="77"/>
    </location>
</feature>
<accession>A0AAW1QPB0</accession>
<comment type="subcellular location">
    <subcellularLocation>
        <location evidence="1">Nucleus</location>
    </subcellularLocation>
</comment>
<gene>
    <name evidence="8" type="ORF">WJX72_001864</name>
</gene>
<keyword evidence="5" id="KW-0539">Nucleus</keyword>
<reference evidence="8 9" key="1">
    <citation type="journal article" date="2024" name="Nat. Commun.">
        <title>Phylogenomics reveals the evolutionary origins of lichenization in chlorophyte algae.</title>
        <authorList>
            <person name="Puginier C."/>
            <person name="Libourel C."/>
            <person name="Otte J."/>
            <person name="Skaloud P."/>
            <person name="Haon M."/>
            <person name="Grisel S."/>
            <person name="Petersen M."/>
            <person name="Berrin J.G."/>
            <person name="Delaux P.M."/>
            <person name="Dal Grande F."/>
            <person name="Keller J."/>
        </authorList>
    </citation>
    <scope>NUCLEOTIDE SEQUENCE [LARGE SCALE GENOMIC DNA]</scope>
    <source>
        <strain evidence="8 9">SAG 2043</strain>
    </source>
</reference>
<dbReference type="PANTHER" id="PTHR45764">
    <property type="entry name" value="BZIP TRANSCRIPTION FACTOR 44"/>
    <property type="match status" value="1"/>
</dbReference>
<feature type="compositionally biased region" description="Low complexity" evidence="6">
    <location>
        <begin position="8"/>
        <end position="18"/>
    </location>
</feature>
<dbReference type="SUPFAM" id="SSF57959">
    <property type="entry name" value="Leucine zipper domain"/>
    <property type="match status" value="1"/>
</dbReference>
<evidence type="ECO:0000313" key="9">
    <source>
        <dbReference type="Proteomes" id="UP001489004"/>
    </source>
</evidence>
<dbReference type="PANTHER" id="PTHR45764:SF38">
    <property type="entry name" value="BZIP TRANSCRIPTION FACTOR 44"/>
    <property type="match status" value="1"/>
</dbReference>
<dbReference type="AlphaFoldDB" id="A0AAW1QPB0"/>
<dbReference type="GO" id="GO:0003700">
    <property type="term" value="F:DNA-binding transcription factor activity"/>
    <property type="evidence" value="ECO:0007669"/>
    <property type="project" value="InterPro"/>
</dbReference>
<evidence type="ECO:0000313" key="8">
    <source>
        <dbReference type="EMBL" id="KAK9823315.1"/>
    </source>
</evidence>
<evidence type="ECO:0000256" key="5">
    <source>
        <dbReference type="ARBA" id="ARBA00023242"/>
    </source>
</evidence>